<dbReference type="FunFam" id="1.20.120.1630:FF:000002">
    <property type="entry name" value="Steroid 5 alpha-reductase 1"/>
    <property type="match status" value="1"/>
</dbReference>
<dbReference type="AlphaFoldDB" id="A0ABD3WFQ5"/>
<keyword evidence="12" id="KW-0443">Lipid metabolism</keyword>
<feature type="transmembrane region" description="Helical" evidence="18">
    <location>
        <begin position="67"/>
        <end position="86"/>
    </location>
</feature>
<dbReference type="PROSITE" id="PS50244">
    <property type="entry name" value="S5A_REDUCTASE"/>
    <property type="match status" value="1"/>
</dbReference>
<feature type="transmembrane region" description="Helical" evidence="18">
    <location>
        <begin position="162"/>
        <end position="179"/>
    </location>
</feature>
<dbReference type="GO" id="GO:0006702">
    <property type="term" value="P:androgen biosynthetic process"/>
    <property type="evidence" value="ECO:0007669"/>
    <property type="project" value="UniProtKB-ARBA"/>
</dbReference>
<evidence type="ECO:0000256" key="8">
    <source>
        <dbReference type="ARBA" id="ARBA00022857"/>
    </source>
</evidence>
<keyword evidence="7" id="KW-0492">Microsome</keyword>
<dbReference type="InterPro" id="IPR016636">
    <property type="entry name" value="3-oxo-5-alpha-steroid_4-DH"/>
</dbReference>
<evidence type="ECO:0000256" key="14">
    <source>
        <dbReference type="ARBA" id="ARBA00037789"/>
    </source>
</evidence>
<evidence type="ECO:0000256" key="11">
    <source>
        <dbReference type="ARBA" id="ARBA00023002"/>
    </source>
</evidence>
<comment type="similarity">
    <text evidence="3 18">Belongs to the steroid 5-alpha reductase family.</text>
</comment>
<dbReference type="PIRSF" id="PIRSF015596">
    <property type="entry name" value="5_alpha-SR2"/>
    <property type="match status" value="1"/>
</dbReference>
<dbReference type="Proteomes" id="UP001634394">
    <property type="component" value="Unassembled WGS sequence"/>
</dbReference>
<evidence type="ECO:0000259" key="19">
    <source>
        <dbReference type="Pfam" id="PF02544"/>
    </source>
</evidence>
<keyword evidence="11" id="KW-0560">Oxidoreductase</keyword>
<dbReference type="PANTHER" id="PTHR10556">
    <property type="entry name" value="3-OXO-5-ALPHA-STEROID 4-DEHYDROGENASE"/>
    <property type="match status" value="1"/>
</dbReference>
<comment type="catalytic activity">
    <reaction evidence="15">
        <text>5alpha-pregnane-3,20-dione + NADP(+) = progesterone + NADPH + H(+)</text>
        <dbReference type="Rhea" id="RHEA:21952"/>
        <dbReference type="ChEBI" id="CHEBI:15378"/>
        <dbReference type="ChEBI" id="CHEBI:17026"/>
        <dbReference type="ChEBI" id="CHEBI:28952"/>
        <dbReference type="ChEBI" id="CHEBI:57783"/>
        <dbReference type="ChEBI" id="CHEBI:58349"/>
        <dbReference type="EC" id="1.3.1.22"/>
    </reaction>
    <physiologicalReaction direction="right-to-left" evidence="15">
        <dbReference type="Rhea" id="RHEA:21954"/>
    </physiologicalReaction>
</comment>
<comment type="catalytic activity">
    <reaction evidence="16">
        <text>androst-4-ene-3,17-dione + NADPH + H(+) = 5alpha-androstan-3,17-dione + NADP(+)</text>
        <dbReference type="Rhea" id="RHEA:50816"/>
        <dbReference type="ChEBI" id="CHEBI:15378"/>
        <dbReference type="ChEBI" id="CHEBI:15994"/>
        <dbReference type="ChEBI" id="CHEBI:16422"/>
        <dbReference type="ChEBI" id="CHEBI:57783"/>
        <dbReference type="ChEBI" id="CHEBI:58349"/>
    </reaction>
    <physiologicalReaction direction="left-to-right" evidence="16">
        <dbReference type="Rhea" id="RHEA:50817"/>
    </physiologicalReaction>
</comment>
<evidence type="ECO:0000256" key="3">
    <source>
        <dbReference type="ARBA" id="ARBA00007742"/>
    </source>
</evidence>
<keyword evidence="8" id="KW-0521">NADP</keyword>
<evidence type="ECO:0000256" key="17">
    <source>
        <dbReference type="ARBA" id="ARBA00049397"/>
    </source>
</evidence>
<feature type="domain" description="3-oxo-5-alpha-steroid 4-dehydrogenase C-terminal" evidence="19">
    <location>
        <begin position="125"/>
        <end position="271"/>
    </location>
</feature>
<organism evidence="20 21">
    <name type="scientific">Sinanodonta woodiana</name>
    <name type="common">Chinese pond mussel</name>
    <name type="synonym">Anodonta woodiana</name>
    <dbReference type="NCBI Taxonomy" id="1069815"/>
    <lineage>
        <taxon>Eukaryota</taxon>
        <taxon>Metazoa</taxon>
        <taxon>Spiralia</taxon>
        <taxon>Lophotrochozoa</taxon>
        <taxon>Mollusca</taxon>
        <taxon>Bivalvia</taxon>
        <taxon>Autobranchia</taxon>
        <taxon>Heteroconchia</taxon>
        <taxon>Palaeoheterodonta</taxon>
        <taxon>Unionida</taxon>
        <taxon>Unionoidea</taxon>
        <taxon>Unionidae</taxon>
        <taxon>Unioninae</taxon>
        <taxon>Sinanodonta</taxon>
    </lineage>
</organism>
<evidence type="ECO:0000256" key="10">
    <source>
        <dbReference type="ARBA" id="ARBA00022989"/>
    </source>
</evidence>
<comment type="function">
    <text evidence="14">Converts testosterone into 5-alpha-dihydrotestosterone and progesterone or corticosterone into their corresponding 5-alpha-3-oxosteroids. It plays a central role in sexual differentiation and androgen physiology.</text>
</comment>
<evidence type="ECO:0000256" key="9">
    <source>
        <dbReference type="ARBA" id="ARBA00022928"/>
    </source>
</evidence>
<comment type="caution">
    <text evidence="20">The sequence shown here is derived from an EMBL/GenBank/DDBJ whole genome shotgun (WGS) entry which is preliminary data.</text>
</comment>
<evidence type="ECO:0000256" key="5">
    <source>
        <dbReference type="ARBA" id="ARBA00022782"/>
    </source>
</evidence>
<evidence type="ECO:0000256" key="12">
    <source>
        <dbReference type="ARBA" id="ARBA00023098"/>
    </source>
</evidence>
<keyword evidence="10 18" id="KW-1133">Transmembrane helix</keyword>
<evidence type="ECO:0000313" key="20">
    <source>
        <dbReference type="EMBL" id="KAL3872769.1"/>
    </source>
</evidence>
<feature type="transmembrane region" description="Helical" evidence="18">
    <location>
        <begin position="98"/>
        <end position="117"/>
    </location>
</feature>
<dbReference type="GO" id="GO:0005789">
    <property type="term" value="C:endoplasmic reticulum membrane"/>
    <property type="evidence" value="ECO:0007669"/>
    <property type="project" value="UniProtKB-SubCell"/>
</dbReference>
<feature type="transmembrane region" description="Helical" evidence="18">
    <location>
        <begin position="124"/>
        <end position="142"/>
    </location>
</feature>
<dbReference type="InterPro" id="IPR039357">
    <property type="entry name" value="SRD5A/TECR"/>
</dbReference>
<evidence type="ECO:0000256" key="18">
    <source>
        <dbReference type="PIRNR" id="PIRNR015596"/>
    </source>
</evidence>
<dbReference type="PANTHER" id="PTHR10556:SF57">
    <property type="entry name" value="3-OXO-5-ALPHA-STEROID 4-DEHYDROGENASE 1"/>
    <property type="match status" value="1"/>
</dbReference>
<evidence type="ECO:0000256" key="7">
    <source>
        <dbReference type="ARBA" id="ARBA00022848"/>
    </source>
</evidence>
<comment type="subcellular location">
    <subcellularLocation>
        <location evidence="2">Endoplasmic reticulum membrane</location>
        <topology evidence="2">Multi-pass membrane protein</topology>
    </subcellularLocation>
    <subcellularLocation>
        <location evidence="1">Microsome membrane</location>
        <topology evidence="1">Multi-pass membrane protein</topology>
    </subcellularLocation>
</comment>
<protein>
    <recommendedName>
        <fullName evidence="18">3-oxo-5alpha-steroid 4-dehydrogenase (NADP(+))</fullName>
        <ecNumber evidence="18">1.3.1.22</ecNumber>
    </recommendedName>
</protein>
<evidence type="ECO:0000256" key="2">
    <source>
        <dbReference type="ARBA" id="ARBA00004477"/>
    </source>
</evidence>
<evidence type="ECO:0000256" key="1">
    <source>
        <dbReference type="ARBA" id="ARBA00004154"/>
    </source>
</evidence>
<comment type="catalytic activity">
    <reaction evidence="17">
        <text>17beta-hydroxy-5alpha-androstan-3-one + NADP(+) = testosterone + NADPH + H(+)</text>
        <dbReference type="Rhea" id="RHEA:50820"/>
        <dbReference type="ChEBI" id="CHEBI:15378"/>
        <dbReference type="ChEBI" id="CHEBI:16330"/>
        <dbReference type="ChEBI" id="CHEBI:17347"/>
        <dbReference type="ChEBI" id="CHEBI:57783"/>
        <dbReference type="ChEBI" id="CHEBI:58349"/>
        <dbReference type="EC" id="1.3.1.22"/>
    </reaction>
    <physiologicalReaction direction="right-to-left" evidence="17">
        <dbReference type="Rhea" id="RHEA:50822"/>
    </physiologicalReaction>
</comment>
<dbReference type="GO" id="GO:0030154">
    <property type="term" value="P:cell differentiation"/>
    <property type="evidence" value="ECO:0007669"/>
    <property type="project" value="UniProtKB-KW"/>
</dbReference>
<evidence type="ECO:0000313" key="21">
    <source>
        <dbReference type="Proteomes" id="UP001634394"/>
    </source>
</evidence>
<evidence type="ECO:0000256" key="16">
    <source>
        <dbReference type="ARBA" id="ARBA00049166"/>
    </source>
</evidence>
<gene>
    <name evidence="20" type="ORF">ACJMK2_035970</name>
</gene>
<dbReference type="Gene3D" id="1.20.120.1630">
    <property type="match status" value="1"/>
</dbReference>
<keyword evidence="9" id="KW-0726">Sexual differentiation</keyword>
<feature type="transmembrane region" description="Helical" evidence="18">
    <location>
        <begin position="26"/>
        <end position="46"/>
    </location>
</feature>
<dbReference type="EC" id="1.3.1.22" evidence="18"/>
<evidence type="ECO:0000256" key="15">
    <source>
        <dbReference type="ARBA" id="ARBA00048292"/>
    </source>
</evidence>
<accession>A0ABD3WFQ5</accession>
<dbReference type="Pfam" id="PF02544">
    <property type="entry name" value="Steroid_dh"/>
    <property type="match status" value="1"/>
</dbReference>
<reference evidence="20 21" key="1">
    <citation type="submission" date="2024-11" db="EMBL/GenBank/DDBJ databases">
        <title>Chromosome-level genome assembly of the freshwater bivalve Anodonta woodiana.</title>
        <authorList>
            <person name="Chen X."/>
        </authorList>
    </citation>
    <scope>NUCLEOTIDE SEQUENCE [LARGE SCALE GENOMIC DNA]</scope>
    <source>
        <strain evidence="20">MN2024</strain>
        <tissue evidence="20">Gills</tissue>
    </source>
</reference>
<dbReference type="GO" id="GO:0047751">
    <property type="term" value="F:3-oxo-5-alpha-steroid 4-dehydrogenase (NADP+) activity"/>
    <property type="evidence" value="ECO:0007669"/>
    <property type="project" value="UniProtKB-EC"/>
</dbReference>
<keyword evidence="5" id="KW-0221">Differentiation</keyword>
<name>A0ABD3WFQ5_SINWO</name>
<comment type="catalytic activity">
    <reaction evidence="18">
        <text>a 3-oxo-5alpha-steroid + NADP(+) = a 3-oxo-Delta(4)-steroid + NADPH + H(+)</text>
        <dbReference type="Rhea" id="RHEA:54384"/>
        <dbReference type="ChEBI" id="CHEBI:13601"/>
        <dbReference type="ChEBI" id="CHEBI:15378"/>
        <dbReference type="ChEBI" id="CHEBI:47909"/>
        <dbReference type="ChEBI" id="CHEBI:57783"/>
        <dbReference type="ChEBI" id="CHEBI:58349"/>
        <dbReference type="EC" id="1.3.1.22"/>
    </reaction>
</comment>
<dbReference type="GO" id="GO:0007548">
    <property type="term" value="P:sex differentiation"/>
    <property type="evidence" value="ECO:0007669"/>
    <property type="project" value="UniProtKB-KW"/>
</dbReference>
<sequence>MDKSLFSTWNSFTSSVMTVSYNLNEFLALMYLLMGLSALVALASGVRAPYGRYIRQGWGPLLDSRTAWFIQELPALAIPIILLIFSDCSQLKYLPNKIVLGIYLVHYVHRVFIYPALMKSGRVSALMVFLFAIFFCILVGYIQGGFLICHANFGTDWYRTPTFYLGILLQLTGMAINIYSDHILRSLRKPGETSMYKIPRGGLFEYVSGANYFGEILEWFGYAVATWSLQGVAMFVSTACNIGPRAFQHHRYYKEKFEDYPPKRKALIPLII</sequence>
<evidence type="ECO:0000256" key="13">
    <source>
        <dbReference type="ARBA" id="ARBA00023136"/>
    </source>
</evidence>
<keyword evidence="13 18" id="KW-0472">Membrane</keyword>
<dbReference type="EMBL" id="JBJQND010000006">
    <property type="protein sequence ID" value="KAL3872769.1"/>
    <property type="molecule type" value="Genomic_DNA"/>
</dbReference>
<dbReference type="InterPro" id="IPR001104">
    <property type="entry name" value="3-oxo-5_a-steroid_4-DH_C"/>
</dbReference>
<keyword evidence="6" id="KW-0256">Endoplasmic reticulum</keyword>
<proteinExistence type="inferred from homology"/>
<evidence type="ECO:0000256" key="6">
    <source>
        <dbReference type="ARBA" id="ARBA00022824"/>
    </source>
</evidence>
<keyword evidence="21" id="KW-1185">Reference proteome</keyword>
<keyword evidence="4 18" id="KW-0812">Transmembrane</keyword>
<evidence type="ECO:0000256" key="4">
    <source>
        <dbReference type="ARBA" id="ARBA00022692"/>
    </source>
</evidence>